<keyword evidence="2" id="KW-1185">Reference proteome</keyword>
<dbReference type="STRING" id="391595.RLO149_c035420"/>
<dbReference type="PANTHER" id="PTHR36513:SF1">
    <property type="entry name" value="TRANSMEMBRANE PROTEIN"/>
    <property type="match status" value="1"/>
</dbReference>
<proteinExistence type="predicted"/>
<dbReference type="Pfam" id="PF05990">
    <property type="entry name" value="DUF900"/>
    <property type="match status" value="1"/>
</dbReference>
<dbReference type="PROSITE" id="PS51257">
    <property type="entry name" value="PROKAR_LIPOPROTEIN"/>
    <property type="match status" value="1"/>
</dbReference>
<sequence>MQIKHALMASALVLAGCVPQSISLAPPPNLYAEGHNFPNEDVPLVLQTTAPRIFYLTDRLSEKEGAGAEIYGSGRSEGMAFGTAQVQFGASSWDDLVTRTYIDRGGRISRLDVSAVAESVQFNPVPLSTLRTDGALIFDPDEEDVYTQEGRAFQAAIRAEILRTGNKRVLLYAHGVGSGFDKSVTTLANLWHFAGRKSIPIVFSWPAGNGGVLGYFRDREAGDFSVFHAKEMLRLLADIPELEDIDIVAHSRGTDVMTKALREQVIFYRGAGKPPKLAMKTGTLILAAADLDTGVVRQRLQAERFSEAFEQINIYINPRDGALRLSSILTNEQRLGAATTESLPPAELARLRKSELVHVIRVENVRGGGHSYFRDNPAVLSDIVLALRTRAFPGGTLRPLELGEDGFWQLHPNYPLERLPDLRVEGSDR</sequence>
<evidence type="ECO:0008006" key="3">
    <source>
        <dbReference type="Google" id="ProtNLM"/>
    </source>
</evidence>
<dbReference type="InterPro" id="IPR029058">
    <property type="entry name" value="AB_hydrolase_fold"/>
</dbReference>
<dbReference type="eggNOG" id="COG4782">
    <property type="taxonomic scope" value="Bacteria"/>
</dbReference>
<dbReference type="Proteomes" id="UP000001353">
    <property type="component" value="Chromosome"/>
</dbReference>
<evidence type="ECO:0000313" key="1">
    <source>
        <dbReference type="EMBL" id="AEI95481.1"/>
    </source>
</evidence>
<organism evidence="1 2">
    <name type="scientific">Roseobacter litoralis (strain ATCC 49566 / DSM 6996 / JCM 21268 / NBRC 15278 / OCh 149)</name>
    <dbReference type="NCBI Taxonomy" id="391595"/>
    <lineage>
        <taxon>Bacteria</taxon>
        <taxon>Pseudomonadati</taxon>
        <taxon>Pseudomonadota</taxon>
        <taxon>Alphaproteobacteria</taxon>
        <taxon>Rhodobacterales</taxon>
        <taxon>Roseobacteraceae</taxon>
        <taxon>Roseobacter</taxon>
    </lineage>
</organism>
<accession>F7ZAD4</accession>
<dbReference type="KEGG" id="rli:RLO149_c035420"/>
<dbReference type="AlphaFoldDB" id="F7ZAD4"/>
<protein>
    <recommendedName>
        <fullName evidence="3">Alpha/beta hydrolase</fullName>
    </recommendedName>
</protein>
<dbReference type="RefSeq" id="WP_013963373.1">
    <property type="nucleotide sequence ID" value="NC_015730.1"/>
</dbReference>
<gene>
    <name evidence="1" type="ordered locus">RLO149_c035420</name>
</gene>
<dbReference type="EMBL" id="CP002623">
    <property type="protein sequence ID" value="AEI95481.1"/>
    <property type="molecule type" value="Genomic_DNA"/>
</dbReference>
<evidence type="ECO:0000313" key="2">
    <source>
        <dbReference type="Proteomes" id="UP000001353"/>
    </source>
</evidence>
<name>F7ZAD4_ROSLO</name>
<dbReference type="PANTHER" id="PTHR36513">
    <property type="entry name" value="ABC TRANSMEMBRANE TYPE-1 DOMAIN-CONTAINING PROTEIN"/>
    <property type="match status" value="1"/>
</dbReference>
<dbReference type="OrthoDB" id="9797755at2"/>
<dbReference type="HOGENOM" id="CLU_639168_0_0_5"/>
<dbReference type="SUPFAM" id="SSF53474">
    <property type="entry name" value="alpha/beta-Hydrolases"/>
    <property type="match status" value="1"/>
</dbReference>
<dbReference type="InterPro" id="IPR010297">
    <property type="entry name" value="DUF900_hydrolase"/>
</dbReference>
<reference evidence="1 2" key="1">
    <citation type="journal article" date="2011" name="BMC Genomics">
        <title>Comparative genome analysis and genome-guided physiological analysis of Roseobacter litoralis.</title>
        <authorList>
            <person name="Kalhoefer D."/>
            <person name="Thole S."/>
            <person name="Voget S."/>
            <person name="Lehmann R."/>
            <person name="Liesegang H."/>
            <person name="Wollher A."/>
            <person name="Daniel R."/>
            <person name="Simon M."/>
            <person name="Brinkhoff T."/>
        </authorList>
    </citation>
    <scope>NUCLEOTIDE SEQUENCE [LARGE SCALE GENOMIC DNA]</scope>
    <source>
        <strain evidence="2">ATCC 49566 / DSM 6996 / JCM 21268 / NBRC 15278 / OCh 149</strain>
    </source>
</reference>